<evidence type="ECO:0000313" key="2">
    <source>
        <dbReference type="EMBL" id="QDV81633.1"/>
    </source>
</evidence>
<proteinExistence type="predicted"/>
<feature type="region of interest" description="Disordered" evidence="1">
    <location>
        <begin position="447"/>
        <end position="470"/>
    </location>
</feature>
<evidence type="ECO:0000256" key="1">
    <source>
        <dbReference type="SAM" id="MobiDB-lite"/>
    </source>
</evidence>
<protein>
    <submittedName>
        <fullName evidence="2">Nickel uptake substrate-specific transmembrane region</fullName>
    </submittedName>
</protein>
<gene>
    <name evidence="2" type="ORF">TBK1r_05520</name>
</gene>
<dbReference type="InterPro" id="IPR036249">
    <property type="entry name" value="Thioredoxin-like_sf"/>
</dbReference>
<dbReference type="Proteomes" id="UP000318081">
    <property type="component" value="Chromosome"/>
</dbReference>
<dbReference type="RefSeq" id="WP_145207401.1">
    <property type="nucleotide sequence ID" value="NZ_CP036432.1"/>
</dbReference>
<keyword evidence="2" id="KW-0472">Membrane</keyword>
<name>A0ABX5XI21_9BACT</name>
<dbReference type="Pfam" id="PF13899">
    <property type="entry name" value="Thioredoxin_7"/>
    <property type="match status" value="1"/>
</dbReference>
<evidence type="ECO:0000313" key="3">
    <source>
        <dbReference type="Proteomes" id="UP000318081"/>
    </source>
</evidence>
<accession>A0ABX5XI21</accession>
<keyword evidence="2" id="KW-0812">Transmembrane</keyword>
<sequence>MSIKTVAADPLGFIIASILTTTLSFTAVTAEANDASRVPDWIRGSSDTLEMRLRGKIHDKDGQSVQAATVRISIKYNAQVLESLTPDVKDGGFEVWLPVNKHRWYSIVIDATCQDGSRAHEMIVRNQLRERVLNGVTLQAERPSRTVTFTLQHAGKRVAKANVRVRLDSGVELSAVADDDGVAEFTLLSHETISAVTAWSQNERIGGYQFSRKPMRDPTADSHTIDLFQCRPCPIVVTDIDGQPLSGVQLELNVATAPPEYNFIGTPDDVHLVTDDQGVAVYPYFPQIDAPYTYVDLHDEDWRRVEGTFEDDRFVLTVKKSVDRATVNGRVSGDDVFPGGFDVRLGTFQAEEEGRLEYVYAMTDPDGSFSVDALPDATYCVFVNDEQWVTPTIDLIPSQSDSQKQNALALNLIKGIPVRVRLTAGRDATPMQDVRVLFRSRHQFSWQENGEKRSGSLGPNSDGSTDDEGMVRMFVPPGELEVNAMSSDWRANQEIVVKPDAPNEIHLHRELDKAVAVRGTIVPWSDAVELKDASVQIGAIDGQSGDGFSVKTDSDGRFEFETKATKLAAVAFSDDKQFAGSVVIKDLEQPVQIQLYPTKSFRGQILDGQGQPVVSHPVRASIRVSDGSVFGSGFPTTFFPTTFFLPSIERVTDQQGRYRFDALPCKTEILVSTDPLDHAPNQFRSIDTIYLLPDDEREEVVTRLGATESATEQKTMAERFQITQRDCRLGNFRQMVILADHDDPTVKAFIDDALLDYSRQQKITSFMQLHVTPDDLDDPRNRKFAEQMKWPSVSEGAVFVCVYDVNGKELARSLFDAGDDQSVSAADEMIEQHAPDQQDAKLKWDKAFKSASETDRRVWIRTGQRYCGPCFRLSRWIDDHREVLEKDFVLVKIDDVRDRHGSEVAALLTLGRRVGVPFHAIFDAEGERITDSYGPIGNIGFMSGVEGKRHFGEMLQAACRNITPDEIQTLIQSLDD</sequence>
<keyword evidence="3" id="KW-1185">Reference proteome</keyword>
<reference evidence="2 3" key="1">
    <citation type="submission" date="2019-02" db="EMBL/GenBank/DDBJ databases">
        <title>Deep-cultivation of Planctomycetes and their phenomic and genomic characterization uncovers novel biology.</title>
        <authorList>
            <person name="Wiegand S."/>
            <person name="Jogler M."/>
            <person name="Boedeker C."/>
            <person name="Pinto D."/>
            <person name="Vollmers J."/>
            <person name="Rivas-Marin E."/>
            <person name="Kohn T."/>
            <person name="Peeters S.H."/>
            <person name="Heuer A."/>
            <person name="Rast P."/>
            <person name="Oberbeckmann S."/>
            <person name="Bunk B."/>
            <person name="Jeske O."/>
            <person name="Meyerdierks A."/>
            <person name="Storesund J.E."/>
            <person name="Kallscheuer N."/>
            <person name="Luecker S."/>
            <person name="Lage O.M."/>
            <person name="Pohl T."/>
            <person name="Merkel B.J."/>
            <person name="Hornburger P."/>
            <person name="Mueller R.-W."/>
            <person name="Bruemmer F."/>
            <person name="Labrenz M."/>
            <person name="Spormann A.M."/>
            <person name="Op den Camp H."/>
            <person name="Overmann J."/>
            <person name="Amann R."/>
            <person name="Jetten M.S.M."/>
            <person name="Mascher T."/>
            <person name="Medema M.H."/>
            <person name="Devos D.P."/>
            <person name="Kaster A.-K."/>
            <person name="Ovreas L."/>
            <person name="Rohde M."/>
            <person name="Galperin M.Y."/>
            <person name="Jogler C."/>
        </authorList>
    </citation>
    <scope>NUCLEOTIDE SEQUENCE [LARGE SCALE GENOMIC DNA]</scope>
    <source>
        <strain evidence="2 3">TBK1r</strain>
    </source>
</reference>
<dbReference type="SUPFAM" id="SSF52833">
    <property type="entry name" value="Thioredoxin-like"/>
    <property type="match status" value="1"/>
</dbReference>
<dbReference type="EMBL" id="CP036432">
    <property type="protein sequence ID" value="QDV81633.1"/>
    <property type="molecule type" value="Genomic_DNA"/>
</dbReference>
<organism evidence="2 3">
    <name type="scientific">Stieleria magnilauensis</name>
    <dbReference type="NCBI Taxonomy" id="2527963"/>
    <lineage>
        <taxon>Bacteria</taxon>
        <taxon>Pseudomonadati</taxon>
        <taxon>Planctomycetota</taxon>
        <taxon>Planctomycetia</taxon>
        <taxon>Pirellulales</taxon>
        <taxon>Pirellulaceae</taxon>
        <taxon>Stieleria</taxon>
    </lineage>
</organism>
<dbReference type="Gene3D" id="3.40.30.10">
    <property type="entry name" value="Glutaredoxin"/>
    <property type="match status" value="1"/>
</dbReference>